<evidence type="ECO:0000256" key="8">
    <source>
        <dbReference type="ARBA" id="ARBA00023033"/>
    </source>
</evidence>
<dbReference type="InterPro" id="IPR036396">
    <property type="entry name" value="Cyt_P450_sf"/>
</dbReference>
<dbReference type="GO" id="GO:0020037">
    <property type="term" value="F:heme binding"/>
    <property type="evidence" value="ECO:0007669"/>
    <property type="project" value="InterPro"/>
</dbReference>
<dbReference type="GO" id="GO:0004497">
    <property type="term" value="F:monooxygenase activity"/>
    <property type="evidence" value="ECO:0007669"/>
    <property type="project" value="UniProtKB-KW"/>
</dbReference>
<keyword evidence="4" id="KW-0349">Heme</keyword>
<evidence type="ECO:0000256" key="3">
    <source>
        <dbReference type="ARBA" id="ARBA00010617"/>
    </source>
</evidence>
<reference evidence="9 10" key="1">
    <citation type="journal article" date="2019" name="Nat. Ecol. Evol.">
        <title>Megaphylogeny resolves global patterns of mushroom evolution.</title>
        <authorList>
            <person name="Varga T."/>
            <person name="Krizsan K."/>
            <person name="Foldi C."/>
            <person name="Dima B."/>
            <person name="Sanchez-Garcia M."/>
            <person name="Sanchez-Ramirez S."/>
            <person name="Szollosi G.J."/>
            <person name="Szarkandi J.G."/>
            <person name="Papp V."/>
            <person name="Albert L."/>
            <person name="Andreopoulos W."/>
            <person name="Angelini C."/>
            <person name="Antonin V."/>
            <person name="Barry K.W."/>
            <person name="Bougher N.L."/>
            <person name="Buchanan P."/>
            <person name="Buyck B."/>
            <person name="Bense V."/>
            <person name="Catcheside P."/>
            <person name="Chovatia M."/>
            <person name="Cooper J."/>
            <person name="Damon W."/>
            <person name="Desjardin D."/>
            <person name="Finy P."/>
            <person name="Geml J."/>
            <person name="Haridas S."/>
            <person name="Hughes K."/>
            <person name="Justo A."/>
            <person name="Karasinski D."/>
            <person name="Kautmanova I."/>
            <person name="Kiss B."/>
            <person name="Kocsube S."/>
            <person name="Kotiranta H."/>
            <person name="LaButti K.M."/>
            <person name="Lechner B.E."/>
            <person name="Liimatainen K."/>
            <person name="Lipzen A."/>
            <person name="Lukacs Z."/>
            <person name="Mihaltcheva S."/>
            <person name="Morgado L.N."/>
            <person name="Niskanen T."/>
            <person name="Noordeloos M.E."/>
            <person name="Ohm R.A."/>
            <person name="Ortiz-Santana B."/>
            <person name="Ovrebo C."/>
            <person name="Racz N."/>
            <person name="Riley R."/>
            <person name="Savchenko A."/>
            <person name="Shiryaev A."/>
            <person name="Soop K."/>
            <person name="Spirin V."/>
            <person name="Szebenyi C."/>
            <person name="Tomsovsky M."/>
            <person name="Tulloss R.E."/>
            <person name="Uehling J."/>
            <person name="Grigoriev I.V."/>
            <person name="Vagvolgyi C."/>
            <person name="Papp T."/>
            <person name="Martin F.M."/>
            <person name="Miettinen O."/>
            <person name="Hibbett D.S."/>
            <person name="Nagy L.G."/>
        </authorList>
    </citation>
    <scope>NUCLEOTIDE SEQUENCE [LARGE SCALE GENOMIC DNA]</scope>
    <source>
        <strain evidence="9 10">CBS 962.96</strain>
    </source>
</reference>
<accession>A0A4S8KLR5</accession>
<dbReference type="GO" id="GO:0016705">
    <property type="term" value="F:oxidoreductase activity, acting on paired donors, with incorporation or reduction of molecular oxygen"/>
    <property type="evidence" value="ECO:0007669"/>
    <property type="project" value="InterPro"/>
</dbReference>
<keyword evidence="7" id="KW-0408">Iron</keyword>
<evidence type="ECO:0000256" key="2">
    <source>
        <dbReference type="ARBA" id="ARBA00005179"/>
    </source>
</evidence>
<name>A0A4S8KLR5_DENBC</name>
<evidence type="ECO:0000256" key="6">
    <source>
        <dbReference type="ARBA" id="ARBA00023002"/>
    </source>
</evidence>
<dbReference type="PANTHER" id="PTHR46300:SF7">
    <property type="entry name" value="P450, PUTATIVE (EUROFUNG)-RELATED"/>
    <property type="match status" value="1"/>
</dbReference>
<evidence type="ECO:0000256" key="7">
    <source>
        <dbReference type="ARBA" id="ARBA00023004"/>
    </source>
</evidence>
<dbReference type="PRINTS" id="PR00463">
    <property type="entry name" value="EP450I"/>
</dbReference>
<evidence type="ECO:0000313" key="10">
    <source>
        <dbReference type="Proteomes" id="UP000297245"/>
    </source>
</evidence>
<protein>
    <submittedName>
        <fullName evidence="9">Cytochrome P450</fullName>
    </submittedName>
</protein>
<dbReference type="AlphaFoldDB" id="A0A4S8KLR5"/>
<dbReference type="InterPro" id="IPR002401">
    <property type="entry name" value="Cyt_P450_E_grp-I"/>
</dbReference>
<evidence type="ECO:0000256" key="1">
    <source>
        <dbReference type="ARBA" id="ARBA00001971"/>
    </source>
</evidence>
<feature type="non-terminal residue" evidence="9">
    <location>
        <position position="1"/>
    </location>
</feature>
<evidence type="ECO:0000256" key="5">
    <source>
        <dbReference type="ARBA" id="ARBA00022723"/>
    </source>
</evidence>
<evidence type="ECO:0000256" key="4">
    <source>
        <dbReference type="ARBA" id="ARBA00022617"/>
    </source>
</evidence>
<dbReference type="GO" id="GO:0005506">
    <property type="term" value="F:iron ion binding"/>
    <property type="evidence" value="ECO:0007669"/>
    <property type="project" value="InterPro"/>
</dbReference>
<dbReference type="PANTHER" id="PTHR46300">
    <property type="entry name" value="P450, PUTATIVE (EUROFUNG)-RELATED-RELATED"/>
    <property type="match status" value="1"/>
</dbReference>
<dbReference type="Pfam" id="PF00067">
    <property type="entry name" value="p450"/>
    <property type="match status" value="1"/>
</dbReference>
<dbReference type="InterPro" id="IPR001128">
    <property type="entry name" value="Cyt_P450"/>
</dbReference>
<sequence length="99" mass="11419">LPDFGDRENLPYLEAILTESLRIYPVLPLAVPHHSIEDDVYEGYFIPKGTTFVANSWAILHDERAYPDPLKFNPERFVQKEGEKLPPSPLLYAFGYGRR</sequence>
<comment type="pathway">
    <text evidence="2">Secondary metabolite biosynthesis.</text>
</comment>
<evidence type="ECO:0000313" key="9">
    <source>
        <dbReference type="EMBL" id="THU76423.1"/>
    </source>
</evidence>
<dbReference type="OrthoDB" id="3934656at2759"/>
<keyword evidence="8" id="KW-0503">Monooxygenase</keyword>
<keyword evidence="10" id="KW-1185">Reference proteome</keyword>
<dbReference type="EMBL" id="ML180929">
    <property type="protein sequence ID" value="THU76423.1"/>
    <property type="molecule type" value="Genomic_DNA"/>
</dbReference>
<proteinExistence type="inferred from homology"/>
<dbReference type="Proteomes" id="UP000297245">
    <property type="component" value="Unassembled WGS sequence"/>
</dbReference>
<dbReference type="Gene3D" id="1.10.630.10">
    <property type="entry name" value="Cytochrome P450"/>
    <property type="match status" value="1"/>
</dbReference>
<comment type="cofactor">
    <cofactor evidence="1">
        <name>heme</name>
        <dbReference type="ChEBI" id="CHEBI:30413"/>
    </cofactor>
</comment>
<keyword evidence="6" id="KW-0560">Oxidoreductase</keyword>
<gene>
    <name evidence="9" type="ORF">K435DRAFT_879238</name>
</gene>
<keyword evidence="5" id="KW-0479">Metal-binding</keyword>
<comment type="similarity">
    <text evidence="3">Belongs to the cytochrome P450 family.</text>
</comment>
<dbReference type="InterPro" id="IPR050364">
    <property type="entry name" value="Cytochrome_P450_fung"/>
</dbReference>
<organism evidence="9 10">
    <name type="scientific">Dendrothele bispora (strain CBS 962.96)</name>
    <dbReference type="NCBI Taxonomy" id="1314807"/>
    <lineage>
        <taxon>Eukaryota</taxon>
        <taxon>Fungi</taxon>
        <taxon>Dikarya</taxon>
        <taxon>Basidiomycota</taxon>
        <taxon>Agaricomycotina</taxon>
        <taxon>Agaricomycetes</taxon>
        <taxon>Agaricomycetidae</taxon>
        <taxon>Agaricales</taxon>
        <taxon>Agaricales incertae sedis</taxon>
        <taxon>Dendrothele</taxon>
    </lineage>
</organism>
<dbReference type="SUPFAM" id="SSF48264">
    <property type="entry name" value="Cytochrome P450"/>
    <property type="match status" value="1"/>
</dbReference>